<protein>
    <submittedName>
        <fullName evidence="2">Methyltransferase domain-containing protein</fullName>
    </submittedName>
</protein>
<dbReference type="EMBL" id="JBHRWW010000001">
    <property type="protein sequence ID" value="MFC3687058.1"/>
    <property type="molecule type" value="Genomic_DNA"/>
</dbReference>
<evidence type="ECO:0000259" key="1">
    <source>
        <dbReference type="Pfam" id="PF13649"/>
    </source>
</evidence>
<sequence length="185" mass="18934">MARPPDVPARVAWAVDLLDPRPDDVVLEVGGGPGVSASLVCARLTTGRLVEVERSPVAVARTRARAADHVDAGRLVLVEGALASARLEPSSVDRALALDVGAFWAADPAAELDVLARALRPGAPLLVLYGAGSPTGPGRVVPVVRAALGRHGFVDVRTVEAAEGWGVTARRAPAALSEPTGTLPA</sequence>
<dbReference type="GO" id="GO:0032259">
    <property type="term" value="P:methylation"/>
    <property type="evidence" value="ECO:0007669"/>
    <property type="project" value="UniProtKB-KW"/>
</dbReference>
<organism evidence="2 3">
    <name type="scientific">Aquipuribacter hungaricus</name>
    <dbReference type="NCBI Taxonomy" id="545624"/>
    <lineage>
        <taxon>Bacteria</taxon>
        <taxon>Bacillati</taxon>
        <taxon>Actinomycetota</taxon>
        <taxon>Actinomycetes</taxon>
        <taxon>Micrococcales</taxon>
        <taxon>Intrasporangiaceae</taxon>
        <taxon>Aquipuribacter</taxon>
    </lineage>
</organism>
<evidence type="ECO:0000313" key="3">
    <source>
        <dbReference type="Proteomes" id="UP001595685"/>
    </source>
</evidence>
<name>A0ABV7WF13_9MICO</name>
<feature type="domain" description="Methyltransferase" evidence="1">
    <location>
        <begin position="26"/>
        <end position="122"/>
    </location>
</feature>
<gene>
    <name evidence="2" type="ORF">ACFOLH_01740</name>
</gene>
<proteinExistence type="predicted"/>
<dbReference type="Pfam" id="PF13649">
    <property type="entry name" value="Methyltransf_25"/>
    <property type="match status" value="1"/>
</dbReference>
<dbReference type="InterPro" id="IPR029063">
    <property type="entry name" value="SAM-dependent_MTases_sf"/>
</dbReference>
<dbReference type="RefSeq" id="WP_340294299.1">
    <property type="nucleotide sequence ID" value="NZ_JBBEOI010000150.1"/>
</dbReference>
<keyword evidence="3" id="KW-1185">Reference proteome</keyword>
<accession>A0ABV7WF13</accession>
<dbReference type="Gene3D" id="3.40.50.150">
    <property type="entry name" value="Vaccinia Virus protein VP39"/>
    <property type="match status" value="1"/>
</dbReference>
<dbReference type="InterPro" id="IPR041698">
    <property type="entry name" value="Methyltransf_25"/>
</dbReference>
<comment type="caution">
    <text evidence="2">The sequence shown here is derived from an EMBL/GenBank/DDBJ whole genome shotgun (WGS) entry which is preliminary data.</text>
</comment>
<keyword evidence="2" id="KW-0808">Transferase</keyword>
<evidence type="ECO:0000313" key="2">
    <source>
        <dbReference type="EMBL" id="MFC3687058.1"/>
    </source>
</evidence>
<reference evidence="3" key="1">
    <citation type="journal article" date="2019" name="Int. J. Syst. Evol. Microbiol.">
        <title>The Global Catalogue of Microorganisms (GCM) 10K type strain sequencing project: providing services to taxonomists for standard genome sequencing and annotation.</title>
        <authorList>
            <consortium name="The Broad Institute Genomics Platform"/>
            <consortium name="The Broad Institute Genome Sequencing Center for Infectious Disease"/>
            <person name="Wu L."/>
            <person name="Ma J."/>
        </authorList>
    </citation>
    <scope>NUCLEOTIDE SEQUENCE [LARGE SCALE GENOMIC DNA]</scope>
    <source>
        <strain evidence="3">NCAIM B.02333</strain>
    </source>
</reference>
<dbReference type="SUPFAM" id="SSF53335">
    <property type="entry name" value="S-adenosyl-L-methionine-dependent methyltransferases"/>
    <property type="match status" value="1"/>
</dbReference>
<keyword evidence="2" id="KW-0489">Methyltransferase</keyword>
<dbReference type="GO" id="GO:0008168">
    <property type="term" value="F:methyltransferase activity"/>
    <property type="evidence" value="ECO:0007669"/>
    <property type="project" value="UniProtKB-KW"/>
</dbReference>
<dbReference type="CDD" id="cd02440">
    <property type="entry name" value="AdoMet_MTases"/>
    <property type="match status" value="1"/>
</dbReference>
<dbReference type="Proteomes" id="UP001595685">
    <property type="component" value="Unassembled WGS sequence"/>
</dbReference>